<dbReference type="PROSITE" id="PS50071">
    <property type="entry name" value="HOMEOBOX_2"/>
    <property type="match status" value="1"/>
</dbReference>
<evidence type="ECO:0000256" key="3">
    <source>
        <dbReference type="SAM" id="MobiDB-lite"/>
    </source>
</evidence>
<accession>A0A2N5THD3</accession>
<evidence type="ECO:0000256" key="1">
    <source>
        <dbReference type="PROSITE-ProRule" id="PRU00108"/>
    </source>
</evidence>
<dbReference type="EMBL" id="PGCJ01000666">
    <property type="protein sequence ID" value="PLW24916.1"/>
    <property type="molecule type" value="Genomic_DNA"/>
</dbReference>
<protein>
    <recommendedName>
        <fullName evidence="4">Homeobox domain-containing protein</fullName>
    </recommendedName>
</protein>
<evidence type="ECO:0000313" key="5">
    <source>
        <dbReference type="EMBL" id="PLW24916.1"/>
    </source>
</evidence>
<dbReference type="GO" id="GO:0003677">
    <property type="term" value="F:DNA binding"/>
    <property type="evidence" value="ECO:0007669"/>
    <property type="project" value="UniProtKB-UniRule"/>
</dbReference>
<reference evidence="5 6" key="1">
    <citation type="submission" date="2017-11" db="EMBL/GenBank/DDBJ databases">
        <title>De novo assembly and phasing of dikaryotic genomes from two isolates of Puccinia coronata f. sp. avenae, the causal agent of oat crown rust.</title>
        <authorList>
            <person name="Miller M.E."/>
            <person name="Zhang Y."/>
            <person name="Omidvar V."/>
            <person name="Sperschneider J."/>
            <person name="Schwessinger B."/>
            <person name="Raley C."/>
            <person name="Palmer J.M."/>
            <person name="Garnica D."/>
            <person name="Upadhyaya N."/>
            <person name="Rathjen J."/>
            <person name="Taylor J.M."/>
            <person name="Park R.F."/>
            <person name="Dodds P.N."/>
            <person name="Hirsch C.D."/>
            <person name="Kianian S.F."/>
            <person name="Figueroa M."/>
        </authorList>
    </citation>
    <scope>NUCLEOTIDE SEQUENCE [LARGE SCALE GENOMIC DNA]</scope>
    <source>
        <strain evidence="5">12NC29</strain>
    </source>
</reference>
<feature type="region of interest" description="Disordered" evidence="3">
    <location>
        <begin position="88"/>
        <end position="113"/>
    </location>
</feature>
<feature type="compositionally biased region" description="Low complexity" evidence="3">
    <location>
        <begin position="61"/>
        <end position="75"/>
    </location>
</feature>
<organism evidence="5 6">
    <name type="scientific">Puccinia coronata f. sp. avenae</name>
    <dbReference type="NCBI Taxonomy" id="200324"/>
    <lineage>
        <taxon>Eukaryota</taxon>
        <taxon>Fungi</taxon>
        <taxon>Dikarya</taxon>
        <taxon>Basidiomycota</taxon>
        <taxon>Pucciniomycotina</taxon>
        <taxon>Pucciniomycetes</taxon>
        <taxon>Pucciniales</taxon>
        <taxon>Pucciniaceae</taxon>
        <taxon>Puccinia</taxon>
    </lineage>
</organism>
<keyword evidence="1 2" id="KW-0371">Homeobox</keyword>
<dbReference type="Gene3D" id="1.10.10.60">
    <property type="entry name" value="Homeodomain-like"/>
    <property type="match status" value="1"/>
</dbReference>
<dbReference type="Pfam" id="PF00046">
    <property type="entry name" value="Homeodomain"/>
    <property type="match status" value="1"/>
</dbReference>
<evidence type="ECO:0000313" key="6">
    <source>
        <dbReference type="Proteomes" id="UP000235388"/>
    </source>
</evidence>
<dbReference type="InterPro" id="IPR001356">
    <property type="entry name" value="HD"/>
</dbReference>
<keyword evidence="6" id="KW-1185">Reference proteome</keyword>
<dbReference type="OrthoDB" id="2506590at2759"/>
<evidence type="ECO:0000256" key="2">
    <source>
        <dbReference type="RuleBase" id="RU000682"/>
    </source>
</evidence>
<dbReference type="CDD" id="cd00086">
    <property type="entry name" value="homeodomain"/>
    <property type="match status" value="1"/>
</dbReference>
<feature type="region of interest" description="Disordered" evidence="3">
    <location>
        <begin position="43"/>
        <end position="75"/>
    </location>
</feature>
<dbReference type="Proteomes" id="UP000235388">
    <property type="component" value="Unassembled WGS sequence"/>
</dbReference>
<dbReference type="SMART" id="SM00389">
    <property type="entry name" value="HOX"/>
    <property type="match status" value="1"/>
</dbReference>
<dbReference type="AlphaFoldDB" id="A0A2N5THD3"/>
<gene>
    <name evidence="5" type="ORF">PCANC_27092</name>
</gene>
<feature type="region of interest" description="Disordered" evidence="3">
    <location>
        <begin position="175"/>
        <end position="201"/>
    </location>
</feature>
<dbReference type="GO" id="GO:0005634">
    <property type="term" value="C:nucleus"/>
    <property type="evidence" value="ECO:0007669"/>
    <property type="project" value="UniProtKB-SubCell"/>
</dbReference>
<comment type="subcellular location">
    <subcellularLocation>
        <location evidence="1 2">Nucleus</location>
    </subcellularLocation>
</comment>
<proteinExistence type="predicted"/>
<dbReference type="InterPro" id="IPR009057">
    <property type="entry name" value="Homeodomain-like_sf"/>
</dbReference>
<name>A0A2N5THD3_9BASI</name>
<feature type="DNA-binding region" description="Homeobox" evidence="1">
    <location>
        <begin position="104"/>
        <end position="163"/>
    </location>
</feature>
<dbReference type="SUPFAM" id="SSF46689">
    <property type="entry name" value="Homeodomain-like"/>
    <property type="match status" value="1"/>
</dbReference>
<keyword evidence="1 2" id="KW-0539">Nucleus</keyword>
<comment type="caution">
    <text evidence="5">The sequence shown here is derived from an EMBL/GenBank/DDBJ whole genome shotgun (WGS) entry which is preliminary data.</text>
</comment>
<feature type="compositionally biased region" description="Polar residues" evidence="3">
    <location>
        <begin position="189"/>
        <end position="201"/>
    </location>
</feature>
<evidence type="ECO:0000259" key="4">
    <source>
        <dbReference type="PROSITE" id="PS50071"/>
    </source>
</evidence>
<sequence length="293" mass="32052">MDLQSATLPLFQMLTMLEHQKREPTSDQDDCYSKLVASILNPTSSHSSYRRKKISNKKSDSTNSDSDSSSNHSSSVDVGLGLTLCTQISSSGVAPPPATTTTTRRYKPTPFNGKQTTSLLSLLRFSDTLCSSERELVGIVLGLSTLQVTRWFCNARARSLRRSKKYNDLEEKMKRNNGLSGRMNGPEPESTTSSTHVLTQKQHIDPRLVTSADSVNSSMSSSGSGCLEALGGWMRQGGPSAVEQVLNQAVVEVGNSRSSQSPPSSWCSPPSSWCSFDNLQSDDHLFEDWLSFL</sequence>
<keyword evidence="1 2" id="KW-0238">DNA-binding</keyword>
<feature type="domain" description="Homeobox" evidence="4">
    <location>
        <begin position="102"/>
        <end position="162"/>
    </location>
</feature>